<gene>
    <name evidence="1" type="ORF">G0028_15885</name>
</gene>
<name>A0A7S6VYL8_9GAMM</name>
<protein>
    <submittedName>
        <fullName evidence="1">Uncharacterized protein</fullName>
    </submittedName>
</protein>
<dbReference type="Proteomes" id="UP000593966">
    <property type="component" value="Chromosome"/>
</dbReference>
<evidence type="ECO:0000313" key="2">
    <source>
        <dbReference type="Proteomes" id="UP000593966"/>
    </source>
</evidence>
<organism evidence="1 2">
    <name type="scientific">Acinetobacter piscicola</name>
    <dbReference type="NCBI Taxonomy" id="2006115"/>
    <lineage>
        <taxon>Bacteria</taxon>
        <taxon>Pseudomonadati</taxon>
        <taxon>Pseudomonadota</taxon>
        <taxon>Gammaproteobacteria</taxon>
        <taxon>Moraxellales</taxon>
        <taxon>Moraxellaceae</taxon>
        <taxon>Acinetobacter</taxon>
    </lineage>
</organism>
<keyword evidence="2" id="KW-1185">Reference proteome</keyword>
<dbReference type="RefSeq" id="WP_180045034.1">
    <property type="nucleotide sequence ID" value="NZ_CP048659.1"/>
</dbReference>
<dbReference type="AlphaFoldDB" id="A0A7S6VYL8"/>
<sequence length="159" mass="18515">MNKFLMASLMLISINLHASDEPRNERLEGLQKLLEEGSVSEFNDWYPVCNKDRFNGSKSCTLSKDTVLIMLKDGTFAVSVGKRHYPRSKSAIKIDNNATIYGYEGILESPKKVIEQLKQGKKVFTRYQEWPYQHNRDSEINLTGFPEKFEEMLELYRRL</sequence>
<dbReference type="EMBL" id="CP048659">
    <property type="protein sequence ID" value="QOW47238.1"/>
    <property type="molecule type" value="Genomic_DNA"/>
</dbReference>
<evidence type="ECO:0000313" key="1">
    <source>
        <dbReference type="EMBL" id="QOW47238.1"/>
    </source>
</evidence>
<accession>A0A7S6VYL8</accession>
<reference evidence="1 2" key="1">
    <citation type="submission" date="2020-02" db="EMBL/GenBank/DDBJ databases">
        <title>Tigecycline-resistant Acinetobacter species from pigs and migratory birds.</title>
        <authorList>
            <person name="Chen C."/>
            <person name="Sun J."/>
            <person name="Liao X.-P."/>
            <person name="Liu Y.-H."/>
        </authorList>
    </citation>
    <scope>NUCLEOTIDE SEQUENCE [LARGE SCALE GENOMIC DNA]</scope>
    <source>
        <strain evidence="1 2">YH12207_T</strain>
    </source>
</reference>
<proteinExistence type="predicted"/>